<feature type="chain" id="PRO_5021748049" evidence="1">
    <location>
        <begin position="19"/>
        <end position="83"/>
    </location>
</feature>
<evidence type="ECO:0000256" key="1">
    <source>
        <dbReference type="SAM" id="SignalP"/>
    </source>
</evidence>
<protein>
    <submittedName>
        <fullName evidence="2">Uncharacterized protein</fullName>
    </submittedName>
</protein>
<dbReference type="Proteomes" id="UP000316270">
    <property type="component" value="Chromosome 3"/>
</dbReference>
<keyword evidence="1" id="KW-0732">Signal</keyword>
<name>A0A517L1Z4_9PEZI</name>
<sequence>MQLNHLALAALLISPALGAVDPKDWNDPKCYDPPDSCKWGVPSSAWAAMENRTNAERGNARVDEGIIAVRLTPTTILPDTTQR</sequence>
<feature type="signal peptide" evidence="1">
    <location>
        <begin position="1"/>
        <end position="18"/>
    </location>
</feature>
<evidence type="ECO:0000313" key="3">
    <source>
        <dbReference type="Proteomes" id="UP000316270"/>
    </source>
</evidence>
<reference evidence="2 3" key="1">
    <citation type="submission" date="2019-07" db="EMBL/GenBank/DDBJ databases">
        <title>Finished genome of Venturia effusa.</title>
        <authorList>
            <person name="Young C.A."/>
            <person name="Cox M.P."/>
            <person name="Ganley A.R.D."/>
            <person name="David W.J."/>
        </authorList>
    </citation>
    <scope>NUCLEOTIDE SEQUENCE [LARGE SCALE GENOMIC DNA]</scope>
    <source>
        <strain evidence="3">albino</strain>
    </source>
</reference>
<proteinExistence type="predicted"/>
<dbReference type="AlphaFoldDB" id="A0A517L1Z4"/>
<gene>
    <name evidence="2" type="ORF">FKW77_009024</name>
</gene>
<evidence type="ECO:0000313" key="2">
    <source>
        <dbReference type="EMBL" id="QDS69636.1"/>
    </source>
</evidence>
<accession>A0A517L1Z4</accession>
<organism evidence="2 3">
    <name type="scientific">Venturia effusa</name>
    <dbReference type="NCBI Taxonomy" id="50376"/>
    <lineage>
        <taxon>Eukaryota</taxon>
        <taxon>Fungi</taxon>
        <taxon>Dikarya</taxon>
        <taxon>Ascomycota</taxon>
        <taxon>Pezizomycotina</taxon>
        <taxon>Dothideomycetes</taxon>
        <taxon>Pleosporomycetidae</taxon>
        <taxon>Venturiales</taxon>
        <taxon>Venturiaceae</taxon>
        <taxon>Venturia</taxon>
    </lineage>
</organism>
<keyword evidence="3" id="KW-1185">Reference proteome</keyword>
<dbReference type="EMBL" id="CP042187">
    <property type="protein sequence ID" value="QDS69636.1"/>
    <property type="molecule type" value="Genomic_DNA"/>
</dbReference>